<sequence>MSSKKPDIMNRGRRWNAISRFYVSHLHLVYQDSTTVNAGNKRLAPRPSQTSIQFPNFHSRSNTLPEKEQPCLSDVARELEVEKEIGGRVVSEEVARKRAIGSYWDGVTIVDSTTTSSSFVSVSKESELSSLKAKI</sequence>
<evidence type="ECO:0000313" key="2">
    <source>
        <dbReference type="EMBL" id="THU76072.1"/>
    </source>
</evidence>
<dbReference type="AlphaFoldDB" id="A0A4S8KKQ6"/>
<dbReference type="EMBL" id="ML181213">
    <property type="protein sequence ID" value="THU76072.1"/>
    <property type="molecule type" value="Genomic_DNA"/>
</dbReference>
<feature type="compositionally biased region" description="Polar residues" evidence="1">
    <location>
        <begin position="47"/>
        <end position="64"/>
    </location>
</feature>
<accession>A0A4S8KKQ6</accession>
<gene>
    <name evidence="2" type="ORF">K435DRAFT_879762</name>
</gene>
<feature type="region of interest" description="Disordered" evidence="1">
    <location>
        <begin position="42"/>
        <end position="66"/>
    </location>
</feature>
<name>A0A4S8KKQ6_DENBC</name>
<reference evidence="2 3" key="1">
    <citation type="journal article" date="2019" name="Nat. Ecol. Evol.">
        <title>Megaphylogeny resolves global patterns of mushroom evolution.</title>
        <authorList>
            <person name="Varga T."/>
            <person name="Krizsan K."/>
            <person name="Foldi C."/>
            <person name="Dima B."/>
            <person name="Sanchez-Garcia M."/>
            <person name="Sanchez-Ramirez S."/>
            <person name="Szollosi G.J."/>
            <person name="Szarkandi J.G."/>
            <person name="Papp V."/>
            <person name="Albert L."/>
            <person name="Andreopoulos W."/>
            <person name="Angelini C."/>
            <person name="Antonin V."/>
            <person name="Barry K.W."/>
            <person name="Bougher N.L."/>
            <person name="Buchanan P."/>
            <person name="Buyck B."/>
            <person name="Bense V."/>
            <person name="Catcheside P."/>
            <person name="Chovatia M."/>
            <person name="Cooper J."/>
            <person name="Damon W."/>
            <person name="Desjardin D."/>
            <person name="Finy P."/>
            <person name="Geml J."/>
            <person name="Haridas S."/>
            <person name="Hughes K."/>
            <person name="Justo A."/>
            <person name="Karasinski D."/>
            <person name="Kautmanova I."/>
            <person name="Kiss B."/>
            <person name="Kocsube S."/>
            <person name="Kotiranta H."/>
            <person name="LaButti K.M."/>
            <person name="Lechner B.E."/>
            <person name="Liimatainen K."/>
            <person name="Lipzen A."/>
            <person name="Lukacs Z."/>
            <person name="Mihaltcheva S."/>
            <person name="Morgado L.N."/>
            <person name="Niskanen T."/>
            <person name="Noordeloos M.E."/>
            <person name="Ohm R.A."/>
            <person name="Ortiz-Santana B."/>
            <person name="Ovrebo C."/>
            <person name="Racz N."/>
            <person name="Riley R."/>
            <person name="Savchenko A."/>
            <person name="Shiryaev A."/>
            <person name="Soop K."/>
            <person name="Spirin V."/>
            <person name="Szebenyi C."/>
            <person name="Tomsovsky M."/>
            <person name="Tulloss R.E."/>
            <person name="Uehling J."/>
            <person name="Grigoriev I.V."/>
            <person name="Vagvolgyi C."/>
            <person name="Papp T."/>
            <person name="Martin F.M."/>
            <person name="Miettinen O."/>
            <person name="Hibbett D.S."/>
            <person name="Nagy L.G."/>
        </authorList>
    </citation>
    <scope>NUCLEOTIDE SEQUENCE [LARGE SCALE GENOMIC DNA]</scope>
    <source>
        <strain evidence="2 3">CBS 962.96</strain>
    </source>
</reference>
<proteinExistence type="predicted"/>
<keyword evidence="3" id="KW-1185">Reference proteome</keyword>
<dbReference type="Proteomes" id="UP000297245">
    <property type="component" value="Unassembled WGS sequence"/>
</dbReference>
<organism evidence="2 3">
    <name type="scientific">Dendrothele bispora (strain CBS 962.96)</name>
    <dbReference type="NCBI Taxonomy" id="1314807"/>
    <lineage>
        <taxon>Eukaryota</taxon>
        <taxon>Fungi</taxon>
        <taxon>Dikarya</taxon>
        <taxon>Basidiomycota</taxon>
        <taxon>Agaricomycotina</taxon>
        <taxon>Agaricomycetes</taxon>
        <taxon>Agaricomycetidae</taxon>
        <taxon>Agaricales</taxon>
        <taxon>Agaricales incertae sedis</taxon>
        <taxon>Dendrothele</taxon>
    </lineage>
</organism>
<protein>
    <submittedName>
        <fullName evidence="2">Uncharacterized protein</fullName>
    </submittedName>
</protein>
<evidence type="ECO:0000256" key="1">
    <source>
        <dbReference type="SAM" id="MobiDB-lite"/>
    </source>
</evidence>
<evidence type="ECO:0000313" key="3">
    <source>
        <dbReference type="Proteomes" id="UP000297245"/>
    </source>
</evidence>